<dbReference type="SUPFAM" id="SSF48452">
    <property type="entry name" value="TPR-like"/>
    <property type="match status" value="1"/>
</dbReference>
<dbReference type="PANTHER" id="PTHR16797:SF4">
    <property type="entry name" value="40-KDA HUNTINGTIN-ASSOCIATED PROTEIN"/>
    <property type="match status" value="1"/>
</dbReference>
<dbReference type="EMBL" id="CAWYQH010000099">
    <property type="protein sequence ID" value="CAK8685269.1"/>
    <property type="molecule type" value="Genomic_DNA"/>
</dbReference>
<reference evidence="1 2" key="1">
    <citation type="submission" date="2024-02" db="EMBL/GenBank/DDBJ databases">
        <authorList>
            <person name="Daric V."/>
            <person name="Darras S."/>
        </authorList>
    </citation>
    <scope>NUCLEOTIDE SEQUENCE [LARGE SCALE GENOMIC DNA]</scope>
</reference>
<evidence type="ECO:0000313" key="1">
    <source>
        <dbReference type="EMBL" id="CAK8685269.1"/>
    </source>
</evidence>
<evidence type="ECO:0000313" key="2">
    <source>
        <dbReference type="Proteomes" id="UP001642483"/>
    </source>
</evidence>
<dbReference type="PANTHER" id="PTHR16797">
    <property type="entry name" value="FACTOR VIII-ASSOCIATED GENE 1"/>
    <property type="match status" value="1"/>
</dbReference>
<proteinExistence type="predicted"/>
<keyword evidence="2" id="KW-1185">Reference proteome</keyword>
<dbReference type="InterPro" id="IPR039494">
    <property type="entry name" value="F8A"/>
</dbReference>
<dbReference type="Gene3D" id="1.25.40.10">
    <property type="entry name" value="Tetratricopeptide repeat domain"/>
    <property type="match status" value="1"/>
</dbReference>
<accession>A0ABP0G0A5</accession>
<protein>
    <recommendedName>
        <fullName evidence="3">Factor VIII intron 22 protein</fullName>
    </recommendedName>
</protein>
<gene>
    <name evidence="1" type="ORF">CVLEPA_LOCUS16408</name>
</gene>
<evidence type="ECO:0008006" key="3">
    <source>
        <dbReference type="Google" id="ProtNLM"/>
    </source>
</evidence>
<dbReference type="InterPro" id="IPR011990">
    <property type="entry name" value="TPR-like_helical_dom_sf"/>
</dbReference>
<comment type="caution">
    <text evidence="1">The sequence shown here is derived from an EMBL/GenBank/DDBJ whole genome shotgun (WGS) entry which is preliminary data.</text>
</comment>
<dbReference type="Proteomes" id="UP001642483">
    <property type="component" value="Unassembled WGS sequence"/>
</dbReference>
<dbReference type="Pfam" id="PF14938">
    <property type="entry name" value="SNAP"/>
    <property type="match status" value="1"/>
</dbReference>
<organism evidence="1 2">
    <name type="scientific">Clavelina lepadiformis</name>
    <name type="common">Light-bulb sea squirt</name>
    <name type="synonym">Ascidia lepadiformis</name>
    <dbReference type="NCBI Taxonomy" id="159417"/>
    <lineage>
        <taxon>Eukaryota</taxon>
        <taxon>Metazoa</taxon>
        <taxon>Chordata</taxon>
        <taxon>Tunicata</taxon>
        <taxon>Ascidiacea</taxon>
        <taxon>Aplousobranchia</taxon>
        <taxon>Clavelinidae</taxon>
        <taxon>Clavelina</taxon>
    </lineage>
</organism>
<name>A0ABP0G0A5_CLALP</name>
<sequence length="322" mass="36749">MEQEADFFMQYKAVSNKLKKRFLKKPNVAEAREEFGQLASTLSMKGCYHYAGFCCLAMARCEMNMSHSLGEVQALTDAARYFLQADQSVEAIHSPKYGEHLICAKSCFDYAIKVLIKCDLPCMAASLCEEIGRYYEEKKDYHTALSLYLRGAELNFQNPLHLLLLQQKIMILKTVLDDFNGALSLCSEILHQISDKCSYHCDGHTLLGQYAKLHCDCEIQMILLLMLLNPHPLKIVSGYSQILQKYTWTCSENTVLKNGFSNNGMDPELFTLMQSFVMACSGRDLSSMEYLQSRLRFHFTPQLNMLLQKIIEEYNHPAGLGF</sequence>